<gene>
    <name evidence="11" type="ORF">OSTLU_42287</name>
</gene>
<organism evidence="11 12">
    <name type="scientific">Ostreococcus lucimarinus (strain CCE9901)</name>
    <dbReference type="NCBI Taxonomy" id="436017"/>
    <lineage>
        <taxon>Eukaryota</taxon>
        <taxon>Viridiplantae</taxon>
        <taxon>Chlorophyta</taxon>
        <taxon>Mamiellophyceae</taxon>
        <taxon>Mamiellales</taxon>
        <taxon>Bathycoccaceae</taxon>
        <taxon>Ostreococcus</taxon>
    </lineage>
</organism>
<evidence type="ECO:0000256" key="4">
    <source>
        <dbReference type="ARBA" id="ARBA00022792"/>
    </source>
</evidence>
<comment type="similarity">
    <text evidence="2 8">Belongs to the SCO1/2 family.</text>
</comment>
<dbReference type="OrthoDB" id="270009at2759"/>
<dbReference type="eggNOG" id="KOG2792">
    <property type="taxonomic scope" value="Eukaryota"/>
</dbReference>
<dbReference type="AlphaFoldDB" id="A4SAB9"/>
<keyword evidence="5 9" id="KW-0186">Copper</keyword>
<dbReference type="GO" id="GO:0005743">
    <property type="term" value="C:mitochondrial inner membrane"/>
    <property type="evidence" value="ECO:0007669"/>
    <property type="project" value="UniProtKB-SubCell"/>
</dbReference>
<dbReference type="RefSeq" id="XP_001422358.1">
    <property type="nucleotide sequence ID" value="XM_001422321.1"/>
</dbReference>
<evidence type="ECO:0000313" key="11">
    <source>
        <dbReference type="EMBL" id="ABP00675.1"/>
    </source>
</evidence>
<dbReference type="PIRSF" id="PIRSF037736">
    <property type="entry name" value="SCO1"/>
    <property type="match status" value="1"/>
</dbReference>
<feature type="disulfide bond" description="Redox-active" evidence="10">
    <location>
        <begin position="153"/>
        <end position="157"/>
    </location>
</feature>
<keyword evidence="10" id="KW-1015">Disulfide bond</keyword>
<evidence type="ECO:0000256" key="1">
    <source>
        <dbReference type="ARBA" id="ARBA00004273"/>
    </source>
</evidence>
<proteinExistence type="inferred from homology"/>
<dbReference type="PANTHER" id="PTHR12151">
    <property type="entry name" value="ELECTRON TRANSPORT PROTIN SCO1/SENC FAMILY MEMBER"/>
    <property type="match status" value="1"/>
</dbReference>
<comment type="subcellular location">
    <subcellularLocation>
        <location evidence="1 8">Mitochondrion inner membrane</location>
    </subcellularLocation>
</comment>
<keyword evidence="7" id="KW-0472">Membrane</keyword>
<feature type="binding site" evidence="9">
    <location>
        <position position="157"/>
    </location>
    <ligand>
        <name>Cu cation</name>
        <dbReference type="ChEBI" id="CHEBI:23378"/>
    </ligand>
</feature>
<dbReference type="PANTHER" id="PTHR12151:SF5">
    <property type="entry name" value="AT19154P"/>
    <property type="match status" value="1"/>
</dbReference>
<evidence type="ECO:0000256" key="7">
    <source>
        <dbReference type="ARBA" id="ARBA00023136"/>
    </source>
</evidence>
<dbReference type="STRING" id="436017.A4SAB9"/>
<keyword evidence="3 9" id="KW-0479">Metal-binding</keyword>
<evidence type="ECO:0000256" key="10">
    <source>
        <dbReference type="PIRSR" id="PIRSR603782-2"/>
    </source>
</evidence>
<dbReference type="GO" id="GO:0005507">
    <property type="term" value="F:copper ion binding"/>
    <property type="evidence" value="ECO:0007669"/>
    <property type="project" value="InterPro"/>
</dbReference>
<dbReference type="InterPro" id="IPR003782">
    <property type="entry name" value="SCO1/SenC"/>
</dbReference>
<keyword evidence="6 8" id="KW-0496">Mitochondrion</keyword>
<evidence type="ECO:0000313" key="12">
    <source>
        <dbReference type="Proteomes" id="UP000001568"/>
    </source>
</evidence>
<dbReference type="GO" id="GO:0033617">
    <property type="term" value="P:mitochondrial respiratory chain complex IV assembly"/>
    <property type="evidence" value="ECO:0007669"/>
    <property type="project" value="TreeGrafter"/>
</dbReference>
<evidence type="ECO:0000256" key="8">
    <source>
        <dbReference type="PIRNR" id="PIRNR037736"/>
    </source>
</evidence>
<reference evidence="11 12" key="1">
    <citation type="journal article" date="2007" name="Proc. Natl. Acad. Sci. U.S.A.">
        <title>The tiny eukaryote Ostreococcus provides genomic insights into the paradox of plankton speciation.</title>
        <authorList>
            <person name="Palenik B."/>
            <person name="Grimwood J."/>
            <person name="Aerts A."/>
            <person name="Rouze P."/>
            <person name="Salamov A."/>
            <person name="Putnam N."/>
            <person name="Dupont C."/>
            <person name="Jorgensen R."/>
            <person name="Derelle E."/>
            <person name="Rombauts S."/>
            <person name="Zhou K."/>
            <person name="Otillar R."/>
            <person name="Merchant S.S."/>
            <person name="Podell S."/>
            <person name="Gaasterland T."/>
            <person name="Napoli C."/>
            <person name="Gendler K."/>
            <person name="Manuell A."/>
            <person name="Tai V."/>
            <person name="Vallon O."/>
            <person name="Piganeau G."/>
            <person name="Jancek S."/>
            <person name="Heijde M."/>
            <person name="Jabbari K."/>
            <person name="Bowler C."/>
            <person name="Lohr M."/>
            <person name="Robbens S."/>
            <person name="Werner G."/>
            <person name="Dubchak I."/>
            <person name="Pazour G.J."/>
            <person name="Ren Q."/>
            <person name="Paulsen I."/>
            <person name="Delwiche C."/>
            <person name="Schmutz J."/>
            <person name="Rokhsar D."/>
            <person name="Van de Peer Y."/>
            <person name="Moreau H."/>
            <person name="Grigoriev I.V."/>
        </authorList>
    </citation>
    <scope>NUCLEOTIDE SEQUENCE [LARGE SCALE GENOMIC DNA]</scope>
    <source>
        <strain evidence="11 12">CCE9901</strain>
    </source>
</reference>
<evidence type="ECO:0000256" key="9">
    <source>
        <dbReference type="PIRSR" id="PIRSR037736-1"/>
    </source>
</evidence>
<dbReference type="Gene3D" id="3.40.30.10">
    <property type="entry name" value="Glutaredoxin"/>
    <property type="match status" value="1"/>
</dbReference>
<dbReference type="Pfam" id="PF02630">
    <property type="entry name" value="SCO1-SenC"/>
    <property type="match status" value="1"/>
</dbReference>
<evidence type="ECO:0000256" key="5">
    <source>
        <dbReference type="ARBA" id="ARBA00023008"/>
    </source>
</evidence>
<keyword evidence="4 8" id="KW-0999">Mitochondrion inner membrane</keyword>
<dbReference type="Gramene" id="ABP00675">
    <property type="protein sequence ID" value="ABP00675"/>
    <property type="gene ID" value="OSTLU_42287"/>
</dbReference>
<dbReference type="CDD" id="cd02968">
    <property type="entry name" value="SCO"/>
    <property type="match status" value="1"/>
</dbReference>
<accession>A4SAB9</accession>
<keyword evidence="12" id="KW-1185">Reference proteome</keyword>
<protein>
    <recommendedName>
        <fullName evidence="13">Thioredoxin domain-containing protein</fullName>
    </recommendedName>
</protein>
<feature type="binding site" evidence="9">
    <location>
        <position position="251"/>
    </location>
    <ligand>
        <name>Cu cation</name>
        <dbReference type="ChEBI" id="CHEBI:23378"/>
    </ligand>
</feature>
<name>A4SAB9_OSTLU</name>
<dbReference type="Proteomes" id="UP000001568">
    <property type="component" value="Chromosome 19"/>
</dbReference>
<dbReference type="SUPFAM" id="SSF52833">
    <property type="entry name" value="Thioredoxin-like"/>
    <property type="match status" value="1"/>
</dbReference>
<dbReference type="GO" id="GO:0016531">
    <property type="term" value="F:copper chaperone activity"/>
    <property type="evidence" value="ECO:0007669"/>
    <property type="project" value="InterPro"/>
</dbReference>
<dbReference type="GeneID" id="5006467"/>
<evidence type="ECO:0000256" key="6">
    <source>
        <dbReference type="ARBA" id="ARBA00023128"/>
    </source>
</evidence>
<dbReference type="InterPro" id="IPR036249">
    <property type="entry name" value="Thioredoxin-like_sf"/>
</dbReference>
<dbReference type="InterPro" id="IPR017276">
    <property type="entry name" value="Synth_of_cyt-c-oxidase_Sco1/2"/>
</dbReference>
<dbReference type="FunFam" id="3.40.30.10:FF:000013">
    <property type="entry name" value="Blast:Protein SCO1 homolog, mitochondrial"/>
    <property type="match status" value="1"/>
</dbReference>
<evidence type="ECO:0008006" key="13">
    <source>
        <dbReference type="Google" id="ProtNLM"/>
    </source>
</evidence>
<dbReference type="GO" id="GO:0006878">
    <property type="term" value="P:intracellular copper ion homeostasis"/>
    <property type="evidence" value="ECO:0007669"/>
    <property type="project" value="UniProtKB-UniRule"/>
</dbReference>
<dbReference type="HOGENOM" id="CLU_050131_0_2_1"/>
<dbReference type="EMBL" id="CP000599">
    <property type="protein sequence ID" value="ABP00675.1"/>
    <property type="molecule type" value="Genomic_DNA"/>
</dbReference>
<dbReference type="KEGG" id="olu:OSTLU_42287"/>
<feature type="binding site" evidence="9">
    <location>
        <position position="153"/>
    </location>
    <ligand>
        <name>Cu cation</name>
        <dbReference type="ChEBI" id="CHEBI:23378"/>
    </ligand>
</feature>
<evidence type="ECO:0000256" key="3">
    <source>
        <dbReference type="ARBA" id="ARBA00022723"/>
    </source>
</evidence>
<evidence type="ECO:0000256" key="2">
    <source>
        <dbReference type="ARBA" id="ARBA00010996"/>
    </source>
</evidence>
<sequence length="291" mass="32208">MSSTIARTARSITARTARSLLTPAPSTSAPFERGAALANRLHRHGLDHQRRFASSSPRARVDANKGPVGWTSLALVSLTGATCLYFYDRERQRRVDGVRAAKTQSNGFQTNVAGGKASVGGAFRLTDSRTGKAFTDKDLLGKWAMLYFGFTHCPDICPDELEKVAEVTTSINSTLEKKHDGTAARLVPVFISIDPSRDTAKRVKEYVKEFHADMIGLTGSEKQCEDAARKYRVYYRKTGDEAAKDDYLVDHSIITYLLNPEGEFVTFYGKNTTEKEVIASVRGHIEAYENQ</sequence>